<evidence type="ECO:0000313" key="1">
    <source>
        <dbReference type="EMBL" id="WQJ53321.1"/>
    </source>
</evidence>
<sequence>MDRINTSKTLHNSYFDGDNYDLHLMNAPMHVHSDLSSQYDYALTDNPELLQDRKNSAELIYQIFTESVYNDGRFLVIDTSIIKVPKDNIAEVFKYVKTELVKVKKLNPAELIIAINEFFDFNYDFVYKKVLTPQMKQELLEDLYNNEGLQKNMDEGSSIKLF</sequence>
<reference evidence="1 2" key="1">
    <citation type="submission" date="2023-11" db="EMBL/GenBank/DDBJ databases">
        <authorList>
            <person name="Cook R."/>
            <person name="Crisci M."/>
            <person name="Pye H."/>
            <person name="Adriaenssens E."/>
            <person name="Santini J."/>
        </authorList>
    </citation>
    <scope>NUCLEOTIDE SEQUENCE [LARGE SCALE GENOMIC DNA]</scope>
    <source>
        <strain evidence="1">Lak_Megaphage_Sonny</strain>
    </source>
</reference>
<dbReference type="Proteomes" id="UP001358193">
    <property type="component" value="Segment"/>
</dbReference>
<accession>A0ABZ0Z3R8</accession>
<dbReference type="EMBL" id="OR769223">
    <property type="protein sequence ID" value="WQJ53321.1"/>
    <property type="molecule type" value="Genomic_DNA"/>
</dbReference>
<name>A0ABZ0Z3R8_9CAUD</name>
<protein>
    <submittedName>
        <fullName evidence="1">Uncharacterized protein</fullName>
    </submittedName>
</protein>
<proteinExistence type="predicted"/>
<organism evidence="1 2">
    <name type="scientific">phage Lak_Megaphage_Sonny</name>
    <dbReference type="NCBI Taxonomy" id="3109229"/>
    <lineage>
        <taxon>Viruses</taxon>
        <taxon>Duplodnaviria</taxon>
        <taxon>Heunggongvirae</taxon>
        <taxon>Uroviricota</taxon>
        <taxon>Caudoviricetes</taxon>
        <taxon>Caudoviricetes code 15 clade</taxon>
    </lineage>
</organism>
<keyword evidence="2" id="KW-1185">Reference proteome</keyword>
<evidence type="ECO:0000313" key="2">
    <source>
        <dbReference type="Proteomes" id="UP001358193"/>
    </source>
</evidence>